<accession>A0A4X2JU56</accession>
<reference evidence="5" key="3">
    <citation type="submission" date="2025-09" db="UniProtKB">
        <authorList>
            <consortium name="Ensembl"/>
        </authorList>
    </citation>
    <scope>IDENTIFICATION</scope>
</reference>
<dbReference type="Ensembl" id="ENSVURT00010000688.1">
    <property type="protein sequence ID" value="ENSVURP00010000580.1"/>
    <property type="gene ID" value="ENSVURG00010000536.1"/>
</dbReference>
<evidence type="ECO:0000313" key="5">
    <source>
        <dbReference type="Ensembl" id="ENSVURP00010000580.1"/>
    </source>
</evidence>
<dbReference type="Proteomes" id="UP000314987">
    <property type="component" value="Unassembled WGS sequence"/>
</dbReference>
<dbReference type="InterPro" id="IPR050694">
    <property type="entry name" value="LRRC14/PRAME"/>
</dbReference>
<evidence type="ECO:0000256" key="4">
    <source>
        <dbReference type="ARBA" id="ARBA00022737"/>
    </source>
</evidence>
<keyword evidence="2" id="KW-0963">Cytoplasm</keyword>
<reference evidence="5" key="2">
    <citation type="submission" date="2025-08" db="UniProtKB">
        <authorList>
            <consortium name="Ensembl"/>
        </authorList>
    </citation>
    <scope>IDENTIFICATION</scope>
</reference>
<reference evidence="6" key="1">
    <citation type="submission" date="2018-12" db="EMBL/GenBank/DDBJ databases">
        <authorList>
            <person name="Yazar S."/>
        </authorList>
    </citation>
    <scope>NUCLEOTIDE SEQUENCE [LARGE SCALE GENOMIC DNA]</scope>
</reference>
<dbReference type="PANTHER" id="PTHR14224">
    <property type="entry name" value="SIMILAR TO PREFERENTIALLY EXPRESSED ANTIGEN IN MELANOMA-LIKE 3"/>
    <property type="match status" value="1"/>
</dbReference>
<sequence>MQSLLSLCAVQVTRHQTLACRALASLPRELYPALFQAAFMYGRTLVLQALVQTWPYPCLSFRQLLPKPKQLGWPERPRKESVQAVILALLARDAILKLPGTDVLC</sequence>
<dbReference type="GO" id="GO:0005737">
    <property type="term" value="C:cytoplasm"/>
    <property type="evidence" value="ECO:0007669"/>
    <property type="project" value="UniProtKB-SubCell"/>
</dbReference>
<evidence type="ECO:0000256" key="2">
    <source>
        <dbReference type="ARBA" id="ARBA00022490"/>
    </source>
</evidence>
<proteinExistence type="predicted"/>
<dbReference type="AlphaFoldDB" id="A0A4X2JU56"/>
<comment type="subcellular location">
    <subcellularLocation>
        <location evidence="1">Cytoplasm</location>
    </subcellularLocation>
</comment>
<dbReference type="STRING" id="29139.ENSVURP00010000580"/>
<evidence type="ECO:0000256" key="3">
    <source>
        <dbReference type="ARBA" id="ARBA00022614"/>
    </source>
</evidence>
<name>A0A4X2JU56_VOMUR</name>
<dbReference type="GeneTree" id="ENSGT01030000234531"/>
<evidence type="ECO:0000313" key="6">
    <source>
        <dbReference type="Proteomes" id="UP000314987"/>
    </source>
</evidence>
<protein>
    <submittedName>
        <fullName evidence="5">Uncharacterized protein</fullName>
    </submittedName>
</protein>
<keyword evidence="3" id="KW-0433">Leucine-rich repeat</keyword>
<keyword evidence="4" id="KW-0677">Repeat</keyword>
<evidence type="ECO:0000256" key="1">
    <source>
        <dbReference type="ARBA" id="ARBA00004496"/>
    </source>
</evidence>
<organism evidence="5 6">
    <name type="scientific">Vombatus ursinus</name>
    <name type="common">Common wombat</name>
    <dbReference type="NCBI Taxonomy" id="29139"/>
    <lineage>
        <taxon>Eukaryota</taxon>
        <taxon>Metazoa</taxon>
        <taxon>Chordata</taxon>
        <taxon>Craniata</taxon>
        <taxon>Vertebrata</taxon>
        <taxon>Euteleostomi</taxon>
        <taxon>Mammalia</taxon>
        <taxon>Metatheria</taxon>
        <taxon>Diprotodontia</taxon>
        <taxon>Vombatidae</taxon>
        <taxon>Vombatus</taxon>
    </lineage>
</organism>
<dbReference type="PANTHER" id="PTHR14224:SF9">
    <property type="entry name" value="LEUCINE-RICH REPEAT-CONTAINING PROTEIN 14"/>
    <property type="match status" value="1"/>
</dbReference>
<keyword evidence="6" id="KW-1185">Reference proteome</keyword>